<dbReference type="AlphaFoldDB" id="A0A0D7BLT1"/>
<protein>
    <submittedName>
        <fullName evidence="3">Uncharacterized protein</fullName>
    </submittedName>
</protein>
<name>A0A0D7BLT1_9AGAR</name>
<feature type="compositionally biased region" description="Low complexity" evidence="2">
    <location>
        <begin position="224"/>
        <end position="255"/>
    </location>
</feature>
<feature type="region of interest" description="Disordered" evidence="2">
    <location>
        <begin position="169"/>
        <end position="270"/>
    </location>
</feature>
<evidence type="ECO:0000313" key="3">
    <source>
        <dbReference type="EMBL" id="KIY71518.1"/>
    </source>
</evidence>
<organism evidence="3 4">
    <name type="scientific">Cylindrobasidium torrendii FP15055 ss-10</name>
    <dbReference type="NCBI Taxonomy" id="1314674"/>
    <lineage>
        <taxon>Eukaryota</taxon>
        <taxon>Fungi</taxon>
        <taxon>Dikarya</taxon>
        <taxon>Basidiomycota</taxon>
        <taxon>Agaricomycotina</taxon>
        <taxon>Agaricomycetes</taxon>
        <taxon>Agaricomycetidae</taxon>
        <taxon>Agaricales</taxon>
        <taxon>Marasmiineae</taxon>
        <taxon>Physalacriaceae</taxon>
        <taxon>Cylindrobasidium</taxon>
    </lineage>
</organism>
<evidence type="ECO:0000313" key="4">
    <source>
        <dbReference type="Proteomes" id="UP000054007"/>
    </source>
</evidence>
<feature type="compositionally biased region" description="Low complexity" evidence="2">
    <location>
        <begin position="297"/>
        <end position="309"/>
    </location>
</feature>
<feature type="compositionally biased region" description="Polar residues" evidence="2">
    <location>
        <begin position="174"/>
        <end position="188"/>
    </location>
</feature>
<accession>A0A0D7BLT1</accession>
<evidence type="ECO:0000256" key="1">
    <source>
        <dbReference type="SAM" id="Coils"/>
    </source>
</evidence>
<dbReference type="OrthoDB" id="2804750at2759"/>
<dbReference type="Proteomes" id="UP000054007">
    <property type="component" value="Unassembled WGS sequence"/>
</dbReference>
<keyword evidence="1" id="KW-0175">Coiled coil</keyword>
<feature type="region of interest" description="Disordered" evidence="2">
    <location>
        <begin position="1"/>
        <end position="65"/>
    </location>
</feature>
<evidence type="ECO:0000256" key="2">
    <source>
        <dbReference type="SAM" id="MobiDB-lite"/>
    </source>
</evidence>
<proteinExistence type="predicted"/>
<reference evidence="3 4" key="1">
    <citation type="journal article" date="2015" name="Fungal Genet. Biol.">
        <title>Evolution of novel wood decay mechanisms in Agaricales revealed by the genome sequences of Fistulina hepatica and Cylindrobasidium torrendii.</title>
        <authorList>
            <person name="Floudas D."/>
            <person name="Held B.W."/>
            <person name="Riley R."/>
            <person name="Nagy L.G."/>
            <person name="Koehler G."/>
            <person name="Ransdell A.S."/>
            <person name="Younus H."/>
            <person name="Chow J."/>
            <person name="Chiniquy J."/>
            <person name="Lipzen A."/>
            <person name="Tritt A."/>
            <person name="Sun H."/>
            <person name="Haridas S."/>
            <person name="LaButti K."/>
            <person name="Ohm R.A."/>
            <person name="Kues U."/>
            <person name="Blanchette R.A."/>
            <person name="Grigoriev I.V."/>
            <person name="Minto R.E."/>
            <person name="Hibbett D.S."/>
        </authorList>
    </citation>
    <scope>NUCLEOTIDE SEQUENCE [LARGE SCALE GENOMIC DNA]</scope>
    <source>
        <strain evidence="3 4">FP15055 ss-10</strain>
    </source>
</reference>
<feature type="region of interest" description="Disordered" evidence="2">
    <location>
        <begin position="286"/>
        <end position="309"/>
    </location>
</feature>
<feature type="region of interest" description="Disordered" evidence="2">
    <location>
        <begin position="325"/>
        <end position="345"/>
    </location>
</feature>
<sequence length="345" mass="36974">MSRARAQTLSSVSSASSRSSPSIPAVPIIATPVPRRSKSVHSEQRQSIEQTGSPTKDSRSIDTALPEELRQIAHAQADRIEELSACIVRLTQSHTSEKHALERRVNLLERELGRKEKEIQGLTWLVRSDKSPISESASKSSPSLDSPMLDGAIQLPIIKLPTIRRIDAGYGTDTPDSSGNESNYSTRTTRAKRSSKILHSGRTLRPSPESPLPALPPSLDRRASSSSLASSRSAASSTSSLPLALASPLPPQLTSIPERAPPVPRLPSSSLHDPAIIAALNSRREKEMRRASVRTLPATPVQKAAPAPTPAAAYAANLMQGRKPTISQLLDDAPIPPTSRPSVSQ</sequence>
<feature type="compositionally biased region" description="Low complexity" evidence="2">
    <location>
        <begin position="10"/>
        <end position="34"/>
    </location>
</feature>
<feature type="coiled-coil region" evidence="1">
    <location>
        <begin position="91"/>
        <end position="118"/>
    </location>
</feature>
<dbReference type="EMBL" id="KN880453">
    <property type="protein sequence ID" value="KIY71518.1"/>
    <property type="molecule type" value="Genomic_DNA"/>
</dbReference>
<keyword evidence="4" id="KW-1185">Reference proteome</keyword>
<gene>
    <name evidence="3" type="ORF">CYLTODRAFT_117202</name>
</gene>